<organism evidence="2 3">
    <name type="scientific">Paraburkholderia fynbosensis</name>
    <dbReference type="NCBI Taxonomy" id="1200993"/>
    <lineage>
        <taxon>Bacteria</taxon>
        <taxon>Pseudomonadati</taxon>
        <taxon>Pseudomonadota</taxon>
        <taxon>Betaproteobacteria</taxon>
        <taxon>Burkholderiales</taxon>
        <taxon>Burkholderiaceae</taxon>
        <taxon>Paraburkholderia</taxon>
    </lineage>
</organism>
<dbReference type="AlphaFoldDB" id="A0A6J5FCQ6"/>
<name>A0A6J5FCQ6_9BURK</name>
<dbReference type="Gene3D" id="1.10.10.60">
    <property type="entry name" value="Homeodomain-like"/>
    <property type="match status" value="1"/>
</dbReference>
<proteinExistence type="predicted"/>
<gene>
    <name evidence="2" type="ORF">LMG27177_00409</name>
</gene>
<evidence type="ECO:0000313" key="2">
    <source>
        <dbReference type="EMBL" id="CAB3777599.1"/>
    </source>
</evidence>
<dbReference type="Pfam" id="PF02954">
    <property type="entry name" value="HTH_8"/>
    <property type="match status" value="1"/>
</dbReference>
<feature type="domain" description="DNA binding HTH" evidence="1">
    <location>
        <begin position="20"/>
        <end position="56"/>
    </location>
</feature>
<dbReference type="InterPro" id="IPR002197">
    <property type="entry name" value="HTH_Fis"/>
</dbReference>
<evidence type="ECO:0000313" key="3">
    <source>
        <dbReference type="Proteomes" id="UP000494252"/>
    </source>
</evidence>
<keyword evidence="3" id="KW-1185">Reference proteome</keyword>
<dbReference type="InterPro" id="IPR009057">
    <property type="entry name" value="Homeodomain-like_sf"/>
</dbReference>
<reference evidence="2 3" key="1">
    <citation type="submission" date="2020-04" db="EMBL/GenBank/DDBJ databases">
        <authorList>
            <person name="De Canck E."/>
        </authorList>
    </citation>
    <scope>NUCLEOTIDE SEQUENCE [LARGE SCALE GENOMIC DNA]</scope>
    <source>
        <strain evidence="2 3">LMG 27177</strain>
    </source>
</reference>
<evidence type="ECO:0000259" key="1">
    <source>
        <dbReference type="Pfam" id="PF02954"/>
    </source>
</evidence>
<dbReference type="SUPFAM" id="SSF46689">
    <property type="entry name" value="Homeodomain-like"/>
    <property type="match status" value="1"/>
</dbReference>
<dbReference type="Proteomes" id="UP000494252">
    <property type="component" value="Unassembled WGS sequence"/>
</dbReference>
<sequence length="69" mass="8065">MPAQSAAESLVDRSKWNLAERNRVLASLDANSRRRQDTAPYLGISRKVLWEKMRKYQIFEQEPETRKSG</sequence>
<accession>A0A6J5FCQ6</accession>
<protein>
    <recommendedName>
        <fullName evidence="1">DNA binding HTH domain-containing protein</fullName>
    </recommendedName>
</protein>
<dbReference type="EMBL" id="CADIKI010000001">
    <property type="protein sequence ID" value="CAB3777599.1"/>
    <property type="molecule type" value="Genomic_DNA"/>
</dbReference>
<dbReference type="GO" id="GO:0043565">
    <property type="term" value="F:sequence-specific DNA binding"/>
    <property type="evidence" value="ECO:0007669"/>
    <property type="project" value="InterPro"/>
</dbReference>